<dbReference type="AlphaFoldDB" id="A0A1J8R116"/>
<accession>A0A1J8R116</accession>
<comment type="caution">
    <text evidence="1">The sequence shown here is derived from an EMBL/GenBank/DDBJ whole genome shotgun (WGS) entry which is preliminary data.</text>
</comment>
<gene>
    <name evidence="1" type="ORF">AZE42_01240</name>
</gene>
<organism evidence="1 2">
    <name type="scientific">Rhizopogon vesiculosus</name>
    <dbReference type="NCBI Taxonomy" id="180088"/>
    <lineage>
        <taxon>Eukaryota</taxon>
        <taxon>Fungi</taxon>
        <taxon>Dikarya</taxon>
        <taxon>Basidiomycota</taxon>
        <taxon>Agaricomycotina</taxon>
        <taxon>Agaricomycetes</taxon>
        <taxon>Agaricomycetidae</taxon>
        <taxon>Boletales</taxon>
        <taxon>Suillineae</taxon>
        <taxon>Rhizopogonaceae</taxon>
        <taxon>Rhizopogon</taxon>
    </lineage>
</organism>
<name>A0A1J8R116_9AGAM</name>
<protein>
    <submittedName>
        <fullName evidence="1">Uncharacterized protein</fullName>
    </submittedName>
</protein>
<keyword evidence="2" id="KW-1185">Reference proteome</keyword>
<sequence>MNKYIFPSADASCSLGWVVGQAEAA</sequence>
<reference evidence="1 2" key="1">
    <citation type="submission" date="2016-03" db="EMBL/GenBank/DDBJ databases">
        <title>Comparative genomics of the ectomycorrhizal sister species Rhizopogon vinicolor and Rhizopogon vesiculosus (Basidiomycota: Boletales) reveals a divergence of the mating type B locus.</title>
        <authorList>
            <person name="Mujic A.B."/>
            <person name="Kuo A."/>
            <person name="Tritt A."/>
            <person name="Lipzen A."/>
            <person name="Chen C."/>
            <person name="Johnson J."/>
            <person name="Sharma A."/>
            <person name="Barry K."/>
            <person name="Grigoriev I.V."/>
            <person name="Spatafora J.W."/>
        </authorList>
    </citation>
    <scope>NUCLEOTIDE SEQUENCE [LARGE SCALE GENOMIC DNA]</scope>
    <source>
        <strain evidence="1 2">AM-OR11-056</strain>
    </source>
</reference>
<dbReference type="Proteomes" id="UP000183567">
    <property type="component" value="Unassembled WGS sequence"/>
</dbReference>
<evidence type="ECO:0000313" key="2">
    <source>
        <dbReference type="Proteomes" id="UP000183567"/>
    </source>
</evidence>
<dbReference type="EMBL" id="LVVM01001906">
    <property type="protein sequence ID" value="OJA17596.1"/>
    <property type="molecule type" value="Genomic_DNA"/>
</dbReference>
<evidence type="ECO:0000313" key="1">
    <source>
        <dbReference type="EMBL" id="OJA17596.1"/>
    </source>
</evidence>
<proteinExistence type="predicted"/>
<feature type="non-terminal residue" evidence="1">
    <location>
        <position position="25"/>
    </location>
</feature>